<dbReference type="Proteomes" id="UP000442533">
    <property type="component" value="Unassembled WGS sequence"/>
</dbReference>
<dbReference type="EMBL" id="WMIF01000026">
    <property type="protein sequence ID" value="MTH35974.1"/>
    <property type="molecule type" value="Genomic_DNA"/>
</dbReference>
<sequence>MPKPRPQTPRRTFTTALADWQRAWTTHARHDRRAASAGYATATGQAHLAAMTNLATRIMTIEAQIAETPANSRAELQIKIAILSLDGQIRPEFQKTVLDDAMHMIAEAEAEA</sequence>
<name>A0A844H861_9RHOB</name>
<evidence type="ECO:0000313" key="2">
    <source>
        <dbReference type="Proteomes" id="UP000442533"/>
    </source>
</evidence>
<reference evidence="1 2" key="1">
    <citation type="submission" date="2019-11" db="EMBL/GenBank/DDBJ databases">
        <authorList>
            <person name="Dong K."/>
        </authorList>
    </citation>
    <scope>NUCLEOTIDE SEQUENCE [LARGE SCALE GENOMIC DNA]</scope>
    <source>
        <strain evidence="1 2">JCM 17370</strain>
    </source>
</reference>
<protein>
    <submittedName>
        <fullName evidence="1">Uncharacterized protein</fullName>
    </submittedName>
</protein>
<evidence type="ECO:0000313" key="1">
    <source>
        <dbReference type="EMBL" id="MTH35974.1"/>
    </source>
</evidence>
<dbReference type="AlphaFoldDB" id="A0A844H861"/>
<proteinExistence type="predicted"/>
<dbReference type="RefSeq" id="WP_155065505.1">
    <property type="nucleotide sequence ID" value="NZ_WMIF01000026.1"/>
</dbReference>
<comment type="caution">
    <text evidence="1">The sequence shown here is derived from an EMBL/GenBank/DDBJ whole genome shotgun (WGS) entry which is preliminary data.</text>
</comment>
<organism evidence="1 2">
    <name type="scientific">Paracoccus limosus</name>
    <dbReference type="NCBI Taxonomy" id="913252"/>
    <lineage>
        <taxon>Bacteria</taxon>
        <taxon>Pseudomonadati</taxon>
        <taxon>Pseudomonadota</taxon>
        <taxon>Alphaproteobacteria</taxon>
        <taxon>Rhodobacterales</taxon>
        <taxon>Paracoccaceae</taxon>
        <taxon>Paracoccus</taxon>
    </lineage>
</organism>
<keyword evidence="2" id="KW-1185">Reference proteome</keyword>
<gene>
    <name evidence="1" type="ORF">GL279_15315</name>
</gene>
<accession>A0A844H861</accession>